<reference evidence="3" key="1">
    <citation type="journal article" date="2014" name="Int. J. Syst. Evol. Microbiol.">
        <title>Complete genome sequence of Corynebacterium casei LMG S-19264T (=DSM 44701T), isolated from a smear-ripened cheese.</title>
        <authorList>
            <consortium name="US DOE Joint Genome Institute (JGI-PGF)"/>
            <person name="Walter F."/>
            <person name="Albersmeier A."/>
            <person name="Kalinowski J."/>
            <person name="Ruckert C."/>
        </authorList>
    </citation>
    <scope>NUCLEOTIDE SEQUENCE</scope>
    <source>
        <strain evidence="3">KCTC 12870</strain>
    </source>
</reference>
<dbReference type="PANTHER" id="PTHR43048:SF3">
    <property type="entry name" value="METHYLMALONYL-COA EPIMERASE, MITOCHONDRIAL"/>
    <property type="match status" value="1"/>
</dbReference>
<dbReference type="GO" id="GO:0046872">
    <property type="term" value="F:metal ion binding"/>
    <property type="evidence" value="ECO:0007669"/>
    <property type="project" value="UniProtKB-KW"/>
</dbReference>
<dbReference type="InterPro" id="IPR037523">
    <property type="entry name" value="VOC_core"/>
</dbReference>
<dbReference type="EMBL" id="BMXG01000013">
    <property type="protein sequence ID" value="GHC04740.1"/>
    <property type="molecule type" value="Genomic_DNA"/>
</dbReference>
<dbReference type="GO" id="GO:0004493">
    <property type="term" value="F:methylmalonyl-CoA epimerase activity"/>
    <property type="evidence" value="ECO:0007669"/>
    <property type="project" value="TreeGrafter"/>
</dbReference>
<organism evidence="3 4">
    <name type="scientific">Cerasicoccus arenae</name>
    <dbReference type="NCBI Taxonomy" id="424488"/>
    <lineage>
        <taxon>Bacteria</taxon>
        <taxon>Pseudomonadati</taxon>
        <taxon>Verrucomicrobiota</taxon>
        <taxon>Opitutia</taxon>
        <taxon>Puniceicoccales</taxon>
        <taxon>Cerasicoccaceae</taxon>
        <taxon>Cerasicoccus</taxon>
    </lineage>
</organism>
<evidence type="ECO:0000313" key="3">
    <source>
        <dbReference type="EMBL" id="GHC04740.1"/>
    </source>
</evidence>
<dbReference type="SUPFAM" id="SSF54593">
    <property type="entry name" value="Glyoxalase/Bleomycin resistance protein/Dihydroxybiphenyl dioxygenase"/>
    <property type="match status" value="1"/>
</dbReference>
<keyword evidence="1" id="KW-0479">Metal-binding</keyword>
<keyword evidence="4" id="KW-1185">Reference proteome</keyword>
<accession>A0A8J3DCV4</accession>
<dbReference type="AlphaFoldDB" id="A0A8J3DCV4"/>
<dbReference type="PROSITE" id="PS51819">
    <property type="entry name" value="VOC"/>
    <property type="match status" value="1"/>
</dbReference>
<name>A0A8J3DCV4_9BACT</name>
<dbReference type="Pfam" id="PF13669">
    <property type="entry name" value="Glyoxalase_4"/>
    <property type="match status" value="1"/>
</dbReference>
<sequence>MSHDSTFRLHHIGYLVENIDTARQHWVDVYGYELDGEIIHDAGQQALVCLLRQPSASHWIELISPDSTDSHLQRALQRKVSLHHVAYAVDNFDSSIQTLRSGGCVPLGKPAIGVAFGRRIMWFHDPLRGLIELISPGPGSYQLNHSLAD</sequence>
<evidence type="ECO:0000313" key="4">
    <source>
        <dbReference type="Proteomes" id="UP000642829"/>
    </source>
</evidence>
<proteinExistence type="predicted"/>
<gene>
    <name evidence="3" type="ORF">GCM10007047_21920</name>
</gene>
<evidence type="ECO:0000256" key="1">
    <source>
        <dbReference type="ARBA" id="ARBA00022723"/>
    </source>
</evidence>
<dbReference type="InterPro" id="IPR029068">
    <property type="entry name" value="Glyas_Bleomycin-R_OHBP_Dase"/>
</dbReference>
<protein>
    <submittedName>
        <fullName evidence="3">Lactoylglutathione lyase</fullName>
    </submittedName>
</protein>
<feature type="domain" description="VOC" evidence="2">
    <location>
        <begin position="8"/>
        <end position="136"/>
    </location>
</feature>
<dbReference type="Gene3D" id="3.10.180.10">
    <property type="entry name" value="2,3-Dihydroxybiphenyl 1,2-Dioxygenase, domain 1"/>
    <property type="match status" value="1"/>
</dbReference>
<dbReference type="Proteomes" id="UP000642829">
    <property type="component" value="Unassembled WGS sequence"/>
</dbReference>
<dbReference type="RefSeq" id="WP_189515048.1">
    <property type="nucleotide sequence ID" value="NZ_BMXG01000013.1"/>
</dbReference>
<dbReference type="GO" id="GO:0046491">
    <property type="term" value="P:L-methylmalonyl-CoA metabolic process"/>
    <property type="evidence" value="ECO:0007669"/>
    <property type="project" value="TreeGrafter"/>
</dbReference>
<reference evidence="3" key="2">
    <citation type="submission" date="2020-09" db="EMBL/GenBank/DDBJ databases">
        <authorList>
            <person name="Sun Q."/>
            <person name="Kim S."/>
        </authorList>
    </citation>
    <scope>NUCLEOTIDE SEQUENCE</scope>
    <source>
        <strain evidence="3">KCTC 12870</strain>
    </source>
</reference>
<dbReference type="GO" id="GO:0016829">
    <property type="term" value="F:lyase activity"/>
    <property type="evidence" value="ECO:0007669"/>
    <property type="project" value="UniProtKB-KW"/>
</dbReference>
<dbReference type="PANTHER" id="PTHR43048">
    <property type="entry name" value="METHYLMALONYL-COA EPIMERASE"/>
    <property type="match status" value="1"/>
</dbReference>
<comment type="caution">
    <text evidence="3">The sequence shown here is derived from an EMBL/GenBank/DDBJ whole genome shotgun (WGS) entry which is preliminary data.</text>
</comment>
<keyword evidence="3" id="KW-0456">Lyase</keyword>
<dbReference type="InterPro" id="IPR051785">
    <property type="entry name" value="MMCE/EMCE_epimerase"/>
</dbReference>
<evidence type="ECO:0000259" key="2">
    <source>
        <dbReference type="PROSITE" id="PS51819"/>
    </source>
</evidence>